<name>A0A8S2W5C9_9BILA</name>
<dbReference type="Proteomes" id="UP000677228">
    <property type="component" value="Unassembled WGS sequence"/>
</dbReference>
<sequence length="29" mass="3198">DQSKYKGQILLSMSIIFQAASVEPLLSDD</sequence>
<evidence type="ECO:0000313" key="2">
    <source>
        <dbReference type="EMBL" id="CAF4432840.1"/>
    </source>
</evidence>
<evidence type="ECO:0000313" key="3">
    <source>
        <dbReference type="Proteomes" id="UP000682733"/>
    </source>
</evidence>
<organism evidence="2 3">
    <name type="scientific">Didymodactylos carnosus</name>
    <dbReference type="NCBI Taxonomy" id="1234261"/>
    <lineage>
        <taxon>Eukaryota</taxon>
        <taxon>Metazoa</taxon>
        <taxon>Spiralia</taxon>
        <taxon>Gnathifera</taxon>
        <taxon>Rotifera</taxon>
        <taxon>Eurotatoria</taxon>
        <taxon>Bdelloidea</taxon>
        <taxon>Philodinida</taxon>
        <taxon>Philodinidae</taxon>
        <taxon>Didymodactylos</taxon>
    </lineage>
</organism>
<reference evidence="2" key="1">
    <citation type="submission" date="2021-02" db="EMBL/GenBank/DDBJ databases">
        <authorList>
            <person name="Nowell W R."/>
        </authorList>
    </citation>
    <scope>NUCLEOTIDE SEQUENCE</scope>
</reference>
<dbReference type="EMBL" id="CAJNOK010054579">
    <property type="protein sequence ID" value="CAF1616239.1"/>
    <property type="molecule type" value="Genomic_DNA"/>
</dbReference>
<gene>
    <name evidence="1" type="ORF">OVA965_LOCUS42930</name>
    <name evidence="2" type="ORF">TMI583_LOCUS44989</name>
</gene>
<evidence type="ECO:0000313" key="1">
    <source>
        <dbReference type="EMBL" id="CAF1616239.1"/>
    </source>
</evidence>
<proteinExistence type="predicted"/>
<accession>A0A8S2W5C9</accession>
<dbReference type="EMBL" id="CAJOBA010079132">
    <property type="protein sequence ID" value="CAF4432840.1"/>
    <property type="molecule type" value="Genomic_DNA"/>
</dbReference>
<dbReference type="AlphaFoldDB" id="A0A8S2W5C9"/>
<comment type="caution">
    <text evidence="2">The sequence shown here is derived from an EMBL/GenBank/DDBJ whole genome shotgun (WGS) entry which is preliminary data.</text>
</comment>
<protein>
    <submittedName>
        <fullName evidence="2">Uncharacterized protein</fullName>
    </submittedName>
</protein>
<feature type="non-terminal residue" evidence="2">
    <location>
        <position position="1"/>
    </location>
</feature>
<dbReference type="Proteomes" id="UP000682733">
    <property type="component" value="Unassembled WGS sequence"/>
</dbReference>